<evidence type="ECO:0000313" key="2">
    <source>
        <dbReference type="EMBL" id="KAH3696132.1"/>
    </source>
</evidence>
<evidence type="ECO:0000256" key="1">
    <source>
        <dbReference type="SAM" id="MobiDB-lite"/>
    </source>
</evidence>
<gene>
    <name evidence="2" type="ORF">DPMN_083595</name>
</gene>
<sequence length="155" mass="17902">MEKEDSHGHSRQQQKSTEHRTRTSEEDAHNLPAEQCLAKLYAWLQEPMAEKPTAKYIADTAQRLVADLNDKRNIDSQLLESFRQSLEQETARMLETVQQQMYQSYEAQSAMVDQKLQELFACLDTISATEAELNTFRGSLKNLYQEMHAADFSEL</sequence>
<dbReference type="GO" id="GO:0007130">
    <property type="term" value="P:synaptonemal complex assembly"/>
    <property type="evidence" value="ECO:0007669"/>
    <property type="project" value="InterPro"/>
</dbReference>
<dbReference type="EMBL" id="JAIWYP010000016">
    <property type="protein sequence ID" value="KAH3696132.1"/>
    <property type="molecule type" value="Genomic_DNA"/>
</dbReference>
<keyword evidence="3" id="KW-1185">Reference proteome</keyword>
<dbReference type="AlphaFoldDB" id="A0A9D3YA66"/>
<feature type="region of interest" description="Disordered" evidence="1">
    <location>
        <begin position="1"/>
        <end position="31"/>
    </location>
</feature>
<reference evidence="2" key="2">
    <citation type="submission" date="2020-11" db="EMBL/GenBank/DDBJ databases">
        <authorList>
            <person name="McCartney M.A."/>
            <person name="Auch B."/>
            <person name="Kono T."/>
            <person name="Mallez S."/>
            <person name="Becker A."/>
            <person name="Gohl D.M."/>
            <person name="Silverstein K.A.T."/>
            <person name="Koren S."/>
            <person name="Bechman K.B."/>
            <person name="Herman A."/>
            <person name="Abrahante J.E."/>
            <person name="Garbe J."/>
        </authorList>
    </citation>
    <scope>NUCLEOTIDE SEQUENCE</scope>
    <source>
        <strain evidence="2">Duluth1</strain>
        <tissue evidence="2">Whole animal</tissue>
    </source>
</reference>
<dbReference type="Proteomes" id="UP000828390">
    <property type="component" value="Unassembled WGS sequence"/>
</dbReference>
<organism evidence="2 3">
    <name type="scientific">Dreissena polymorpha</name>
    <name type="common">Zebra mussel</name>
    <name type="synonym">Mytilus polymorpha</name>
    <dbReference type="NCBI Taxonomy" id="45954"/>
    <lineage>
        <taxon>Eukaryota</taxon>
        <taxon>Metazoa</taxon>
        <taxon>Spiralia</taxon>
        <taxon>Lophotrochozoa</taxon>
        <taxon>Mollusca</taxon>
        <taxon>Bivalvia</taxon>
        <taxon>Autobranchia</taxon>
        <taxon>Heteroconchia</taxon>
        <taxon>Euheterodonta</taxon>
        <taxon>Imparidentia</taxon>
        <taxon>Neoheterodontei</taxon>
        <taxon>Myida</taxon>
        <taxon>Dreissenoidea</taxon>
        <taxon>Dreissenidae</taxon>
        <taxon>Dreissena</taxon>
    </lineage>
</organism>
<evidence type="ECO:0000313" key="3">
    <source>
        <dbReference type="Proteomes" id="UP000828390"/>
    </source>
</evidence>
<proteinExistence type="predicted"/>
<dbReference type="GO" id="GO:0000801">
    <property type="term" value="C:central element"/>
    <property type="evidence" value="ECO:0007669"/>
    <property type="project" value="InterPro"/>
</dbReference>
<accession>A0A9D3YA66</accession>
<dbReference type="InterPro" id="IPR034609">
    <property type="entry name" value="Syce2"/>
</dbReference>
<feature type="compositionally biased region" description="Basic and acidic residues" evidence="1">
    <location>
        <begin position="16"/>
        <end position="29"/>
    </location>
</feature>
<dbReference type="OrthoDB" id="6142414at2759"/>
<dbReference type="PANTHER" id="PTHR28398">
    <property type="entry name" value="SYNAPTONEMAL COMPLEX CENTRAL ELEMENT PROTEIN 2"/>
    <property type="match status" value="1"/>
</dbReference>
<dbReference type="PANTHER" id="PTHR28398:SF1">
    <property type="entry name" value="SYNAPTONEMAL COMPLEX CENTRAL ELEMENT PROTEIN 2"/>
    <property type="match status" value="1"/>
</dbReference>
<comment type="caution">
    <text evidence="2">The sequence shown here is derived from an EMBL/GenBank/DDBJ whole genome shotgun (WGS) entry which is preliminary data.</text>
</comment>
<protein>
    <submittedName>
        <fullName evidence="2">Uncharacterized protein</fullName>
    </submittedName>
</protein>
<reference evidence="2" key="1">
    <citation type="journal article" date="2019" name="bioRxiv">
        <title>The Genome of the Zebra Mussel, Dreissena polymorpha: A Resource for Invasive Species Research.</title>
        <authorList>
            <person name="McCartney M.A."/>
            <person name="Auch B."/>
            <person name="Kono T."/>
            <person name="Mallez S."/>
            <person name="Zhang Y."/>
            <person name="Obille A."/>
            <person name="Becker A."/>
            <person name="Abrahante J.E."/>
            <person name="Garbe J."/>
            <person name="Badalamenti J.P."/>
            <person name="Herman A."/>
            <person name="Mangelson H."/>
            <person name="Liachko I."/>
            <person name="Sullivan S."/>
            <person name="Sone E.D."/>
            <person name="Koren S."/>
            <person name="Silverstein K.A.T."/>
            <person name="Beckman K.B."/>
            <person name="Gohl D.M."/>
        </authorList>
    </citation>
    <scope>NUCLEOTIDE SEQUENCE</scope>
    <source>
        <strain evidence="2">Duluth1</strain>
        <tissue evidence="2">Whole animal</tissue>
    </source>
</reference>
<name>A0A9D3YA66_DREPO</name>